<keyword evidence="2" id="KW-0808">Transferase</keyword>
<organism evidence="5 6">
    <name type="scientific">Alsobacter metallidurans</name>
    <dbReference type="NCBI Taxonomy" id="340221"/>
    <lineage>
        <taxon>Bacteria</taxon>
        <taxon>Pseudomonadati</taxon>
        <taxon>Pseudomonadota</taxon>
        <taxon>Alphaproteobacteria</taxon>
        <taxon>Hyphomicrobiales</taxon>
        <taxon>Alsobacteraceae</taxon>
        <taxon>Alsobacter</taxon>
    </lineage>
</organism>
<reference evidence="5" key="2">
    <citation type="submission" date="2020-09" db="EMBL/GenBank/DDBJ databases">
        <authorList>
            <person name="Sun Q."/>
            <person name="Zhou Y."/>
        </authorList>
    </citation>
    <scope>NUCLEOTIDE SEQUENCE</scope>
    <source>
        <strain evidence="5">CGMCC 1.12214</strain>
    </source>
</reference>
<dbReference type="InterPro" id="IPR028098">
    <property type="entry name" value="Glyco_trans_4-like_N"/>
</dbReference>
<dbReference type="InterPro" id="IPR001296">
    <property type="entry name" value="Glyco_trans_1"/>
</dbReference>
<dbReference type="Pfam" id="PF13579">
    <property type="entry name" value="Glyco_trans_4_4"/>
    <property type="match status" value="1"/>
</dbReference>
<dbReference type="SUPFAM" id="SSF53756">
    <property type="entry name" value="UDP-Glycosyltransferase/glycogen phosphorylase"/>
    <property type="match status" value="1"/>
</dbReference>
<gene>
    <name evidence="5" type="ORF">GCM10007036_05500</name>
</gene>
<evidence type="ECO:0000259" key="3">
    <source>
        <dbReference type="Pfam" id="PF00534"/>
    </source>
</evidence>
<feature type="domain" description="Glycosyl transferase family 1" evidence="3">
    <location>
        <begin position="187"/>
        <end position="342"/>
    </location>
</feature>
<keyword evidence="6" id="KW-1185">Reference proteome</keyword>
<feature type="domain" description="Glycosyltransferase subfamily 4-like N-terminal" evidence="4">
    <location>
        <begin position="5"/>
        <end position="173"/>
    </location>
</feature>
<evidence type="ECO:0008006" key="7">
    <source>
        <dbReference type="Google" id="ProtNLM"/>
    </source>
</evidence>
<dbReference type="PANTHER" id="PTHR12526:SF510">
    <property type="entry name" value="D-INOSITOL 3-PHOSPHATE GLYCOSYLTRANSFERASE"/>
    <property type="match status" value="1"/>
</dbReference>
<dbReference type="RefSeq" id="WP_188516192.1">
    <property type="nucleotide sequence ID" value="NZ_BMES01000001.1"/>
</dbReference>
<comment type="caution">
    <text evidence="5">The sequence shown here is derived from an EMBL/GenBank/DDBJ whole genome shotgun (WGS) entry which is preliminary data.</text>
</comment>
<protein>
    <recommendedName>
        <fullName evidence="7">Glycosyltransferase</fullName>
    </recommendedName>
</protein>
<evidence type="ECO:0000256" key="2">
    <source>
        <dbReference type="ARBA" id="ARBA00022679"/>
    </source>
</evidence>
<proteinExistence type="predicted"/>
<evidence type="ECO:0000313" key="5">
    <source>
        <dbReference type="EMBL" id="GGH09449.1"/>
    </source>
</evidence>
<dbReference type="EMBL" id="BMES01000001">
    <property type="protein sequence ID" value="GGH09449.1"/>
    <property type="molecule type" value="Genomic_DNA"/>
</dbReference>
<evidence type="ECO:0000313" key="6">
    <source>
        <dbReference type="Proteomes" id="UP000603912"/>
    </source>
</evidence>
<dbReference type="AlphaFoldDB" id="A0A917I375"/>
<dbReference type="PANTHER" id="PTHR12526">
    <property type="entry name" value="GLYCOSYLTRANSFERASE"/>
    <property type="match status" value="1"/>
</dbReference>
<reference evidence="5" key="1">
    <citation type="journal article" date="2014" name="Int. J. Syst. Evol. Microbiol.">
        <title>Complete genome sequence of Corynebacterium casei LMG S-19264T (=DSM 44701T), isolated from a smear-ripened cheese.</title>
        <authorList>
            <consortium name="US DOE Joint Genome Institute (JGI-PGF)"/>
            <person name="Walter F."/>
            <person name="Albersmeier A."/>
            <person name="Kalinowski J."/>
            <person name="Ruckert C."/>
        </authorList>
    </citation>
    <scope>NUCLEOTIDE SEQUENCE</scope>
    <source>
        <strain evidence="5">CGMCC 1.12214</strain>
    </source>
</reference>
<dbReference type="Proteomes" id="UP000603912">
    <property type="component" value="Unassembled WGS sequence"/>
</dbReference>
<dbReference type="Gene3D" id="3.40.50.2000">
    <property type="entry name" value="Glycogen Phosphorylase B"/>
    <property type="match status" value="2"/>
</dbReference>
<evidence type="ECO:0000256" key="1">
    <source>
        <dbReference type="ARBA" id="ARBA00022676"/>
    </source>
</evidence>
<keyword evidence="1" id="KW-0328">Glycosyltransferase</keyword>
<dbReference type="Pfam" id="PF00534">
    <property type="entry name" value="Glycos_transf_1"/>
    <property type="match status" value="1"/>
</dbReference>
<sequence length="368" mass="39537">MASAEHAARPVRVLVVTPTGMAGQGGIDRLYFYLRQVEAVRGPQGVEMLYFAARGPAEGWRSMLGFPARVAAFLWTLVVKGVDIVHLNHSTHGSVYRKAVLAMLAGLAGRRVVIHFHGMVTAQDQAARPPWFRMLGWMARDADRIIVLGRYFAPFFSRALGAAPERIVVIPNGIPDFAPDIAPPKPHHGAPLILFAGEVGSRKGADLLVDALEKLAAITPHWRCVMAGNGDVDHYRARAAEAGLAERVSFTGWVDSDAVHGLMREAAIVVLPSRVEGLPLTLLEGACAGAALVASDVGAIPDVVVDGVTGAIVALDPQHIAARLAELLLSPERLGRAQAAARDSFVQHYEIGRFADRLRALYLEMARA</sequence>
<name>A0A917I375_9HYPH</name>
<dbReference type="CDD" id="cd03801">
    <property type="entry name" value="GT4_PimA-like"/>
    <property type="match status" value="1"/>
</dbReference>
<dbReference type="GO" id="GO:0016757">
    <property type="term" value="F:glycosyltransferase activity"/>
    <property type="evidence" value="ECO:0007669"/>
    <property type="project" value="UniProtKB-KW"/>
</dbReference>
<evidence type="ECO:0000259" key="4">
    <source>
        <dbReference type="Pfam" id="PF13579"/>
    </source>
</evidence>
<accession>A0A917I375</accession>